<dbReference type="InterPro" id="IPR023155">
    <property type="entry name" value="Cyt_c-552/4"/>
</dbReference>
<reference evidence="3 4" key="1">
    <citation type="submission" date="2017-11" db="EMBL/GenBank/DDBJ databases">
        <title>Draft genome sequence of magnetotactic bacterium Magnetospirillum kuznetsovii LBB-42.</title>
        <authorList>
            <person name="Grouzdev D.S."/>
            <person name="Rysina M.S."/>
            <person name="Baslerov R.V."/>
            <person name="Koziaeva V."/>
        </authorList>
    </citation>
    <scope>NUCLEOTIDE SEQUENCE [LARGE SCALE GENOMIC DNA]</scope>
    <source>
        <strain evidence="3 4">LBB-42</strain>
    </source>
</reference>
<organism evidence="3 4">
    <name type="scientific">Paramagnetospirillum kuznetsovii</name>
    <dbReference type="NCBI Taxonomy" id="2053833"/>
    <lineage>
        <taxon>Bacteria</taxon>
        <taxon>Pseudomonadati</taxon>
        <taxon>Pseudomonadota</taxon>
        <taxon>Alphaproteobacteria</taxon>
        <taxon>Rhodospirillales</taxon>
        <taxon>Magnetospirillaceae</taxon>
        <taxon>Paramagnetospirillum</taxon>
    </lineage>
</organism>
<dbReference type="OrthoDB" id="9814800at2"/>
<evidence type="ECO:0000259" key="2">
    <source>
        <dbReference type="Pfam" id="PF13435"/>
    </source>
</evidence>
<feature type="signal peptide" evidence="1">
    <location>
        <begin position="1"/>
        <end position="19"/>
    </location>
</feature>
<sequence>MIRLILLLFAFLLSGAVGAEEYWTRPLKPQGKAPAAWSDLEASLDPRSCGACHPDKLAEWSGSLHAKAFSPGLVGQLLTFSKEETQDCLDCHAPLAEQAAAFEAARKTGKAHLSEAQGLAAAGNSCGGCHLRGHQRFGPPQRSTGALGPIKGDLPHGGFTGDADFERSEFCAACHQFAADQAINGKPLENTVAEWRASPQAAAGQNCQSCHMPDRQHLWRGIHDPVTTAAGLTPKVSADHDKARFAVTSTGVGHAFPTYVTPKVILHAVLLDGANKPKQGTEATYVIQRRVEFDGSDWHEISDTRLLPGQSAAVEINWRDATRAKVWLEVQPDDFYHSVTYAQLRRDLPKAGAAARLIAEADSRTRSTIYTLFAAEIARPSASGDRP</sequence>
<dbReference type="SUPFAM" id="SSF48695">
    <property type="entry name" value="Multiheme cytochromes"/>
    <property type="match status" value="1"/>
</dbReference>
<name>A0A364P3L3_9PROT</name>
<proteinExistence type="predicted"/>
<keyword evidence="4" id="KW-1185">Reference proteome</keyword>
<feature type="domain" description="Cytochrome c-552/4" evidence="2">
    <location>
        <begin position="49"/>
        <end position="114"/>
    </location>
</feature>
<keyword evidence="1" id="KW-0732">Signal</keyword>
<dbReference type="RefSeq" id="WP_112142136.1">
    <property type="nucleotide sequence ID" value="NZ_PGTO01000001.1"/>
</dbReference>
<dbReference type="AlphaFoldDB" id="A0A364P3L3"/>
<evidence type="ECO:0000256" key="1">
    <source>
        <dbReference type="SAM" id="SignalP"/>
    </source>
</evidence>
<protein>
    <recommendedName>
        <fullName evidence="2">Cytochrome c-552/4 domain-containing protein</fullName>
    </recommendedName>
</protein>
<accession>A0A364P3L3</accession>
<dbReference type="Proteomes" id="UP000251075">
    <property type="component" value="Unassembled WGS sequence"/>
</dbReference>
<feature type="chain" id="PRO_5016660369" description="Cytochrome c-552/4 domain-containing protein" evidence="1">
    <location>
        <begin position="20"/>
        <end position="387"/>
    </location>
</feature>
<comment type="caution">
    <text evidence="3">The sequence shown here is derived from an EMBL/GenBank/DDBJ whole genome shotgun (WGS) entry which is preliminary data.</text>
</comment>
<evidence type="ECO:0000313" key="3">
    <source>
        <dbReference type="EMBL" id="RAU23904.1"/>
    </source>
</evidence>
<dbReference type="Gene3D" id="1.10.1130.10">
    <property type="entry name" value="Flavocytochrome C3, Chain A"/>
    <property type="match status" value="1"/>
</dbReference>
<dbReference type="Pfam" id="PF13435">
    <property type="entry name" value="Cytochrome_C554"/>
    <property type="match status" value="1"/>
</dbReference>
<dbReference type="InterPro" id="IPR036280">
    <property type="entry name" value="Multihaem_cyt_sf"/>
</dbReference>
<dbReference type="EMBL" id="PGTO01000001">
    <property type="protein sequence ID" value="RAU23904.1"/>
    <property type="molecule type" value="Genomic_DNA"/>
</dbReference>
<evidence type="ECO:0000313" key="4">
    <source>
        <dbReference type="Proteomes" id="UP000251075"/>
    </source>
</evidence>
<gene>
    <name evidence="3" type="ORF">CU669_02195</name>
</gene>